<evidence type="ECO:0000313" key="4">
    <source>
        <dbReference type="Proteomes" id="UP000215086"/>
    </source>
</evidence>
<dbReference type="AlphaFoldDB" id="A0A286RIA8"/>
<dbReference type="GO" id="GO:0008408">
    <property type="term" value="F:3'-5' exonuclease activity"/>
    <property type="evidence" value="ECO:0007669"/>
    <property type="project" value="InterPro"/>
</dbReference>
<evidence type="ECO:0000256" key="1">
    <source>
        <dbReference type="SAM" id="MobiDB-lite"/>
    </source>
</evidence>
<protein>
    <submittedName>
        <fullName evidence="3">Ribonuclease D</fullName>
        <ecNumber evidence="3">3.1.26.3</ecNumber>
    </submittedName>
</protein>
<dbReference type="InterPro" id="IPR051086">
    <property type="entry name" value="RNase_D-like"/>
</dbReference>
<gene>
    <name evidence="3" type="ORF">THTE_3074</name>
</gene>
<dbReference type="SMART" id="SM00474">
    <property type="entry name" value="35EXOc"/>
    <property type="match status" value="1"/>
</dbReference>
<evidence type="ECO:0000313" key="3">
    <source>
        <dbReference type="EMBL" id="ASV75676.1"/>
    </source>
</evidence>
<dbReference type="Gene3D" id="3.30.420.10">
    <property type="entry name" value="Ribonuclease H-like superfamily/Ribonuclease H"/>
    <property type="match status" value="1"/>
</dbReference>
<dbReference type="Pfam" id="PF00570">
    <property type="entry name" value="HRDC"/>
    <property type="match status" value="1"/>
</dbReference>
<name>A0A286RIA8_9BACT</name>
<dbReference type="EC" id="3.1.26.3" evidence="3"/>
<dbReference type="OrthoDB" id="9800549at2"/>
<keyword evidence="3" id="KW-0378">Hydrolase</keyword>
<dbReference type="KEGG" id="ttf:THTE_3074"/>
<accession>A0A286RIA8</accession>
<dbReference type="SMART" id="SM00341">
    <property type="entry name" value="HRDC"/>
    <property type="match status" value="1"/>
</dbReference>
<dbReference type="GO" id="GO:0004525">
    <property type="term" value="F:ribonuclease III activity"/>
    <property type="evidence" value="ECO:0007669"/>
    <property type="project" value="UniProtKB-EC"/>
</dbReference>
<dbReference type="Gene3D" id="1.10.150.80">
    <property type="entry name" value="HRDC domain"/>
    <property type="match status" value="2"/>
</dbReference>
<dbReference type="PROSITE" id="PS50967">
    <property type="entry name" value="HRDC"/>
    <property type="match status" value="1"/>
</dbReference>
<dbReference type="PANTHER" id="PTHR47649:SF1">
    <property type="entry name" value="RIBONUCLEASE D"/>
    <property type="match status" value="1"/>
</dbReference>
<proteinExistence type="predicted"/>
<dbReference type="CDD" id="cd06142">
    <property type="entry name" value="RNaseD_exo"/>
    <property type="match status" value="1"/>
</dbReference>
<dbReference type="InterPro" id="IPR044876">
    <property type="entry name" value="HRDC_dom_sf"/>
</dbReference>
<dbReference type="InterPro" id="IPR010997">
    <property type="entry name" value="HRDC-like_sf"/>
</dbReference>
<dbReference type="InterPro" id="IPR002121">
    <property type="entry name" value="HRDC_dom"/>
</dbReference>
<organism evidence="3 4">
    <name type="scientific">Thermogutta terrifontis</name>
    <dbReference type="NCBI Taxonomy" id="1331910"/>
    <lineage>
        <taxon>Bacteria</taxon>
        <taxon>Pseudomonadati</taxon>
        <taxon>Planctomycetota</taxon>
        <taxon>Planctomycetia</taxon>
        <taxon>Pirellulales</taxon>
        <taxon>Thermoguttaceae</taxon>
        <taxon>Thermogutta</taxon>
    </lineage>
</organism>
<dbReference type="RefSeq" id="WP_095415669.1">
    <property type="nucleotide sequence ID" value="NZ_CP018477.1"/>
</dbReference>
<dbReference type="GO" id="GO:0003676">
    <property type="term" value="F:nucleic acid binding"/>
    <property type="evidence" value="ECO:0007669"/>
    <property type="project" value="InterPro"/>
</dbReference>
<reference evidence="3 4" key="1">
    <citation type="journal article" name="Front. Microbiol.">
        <title>Sugar Metabolism of the First Thermophilic Planctomycete Thermogutta terrifontis: Comparative Genomic and Transcriptomic Approaches.</title>
        <authorList>
            <person name="Elcheninov A.G."/>
            <person name="Menzel P."/>
            <person name="Gudbergsdottir S.R."/>
            <person name="Slesarev A.I."/>
            <person name="Kadnikov V.V."/>
            <person name="Krogh A."/>
            <person name="Bonch-Osmolovskaya E.A."/>
            <person name="Peng X."/>
            <person name="Kublanov I.V."/>
        </authorList>
    </citation>
    <scope>NUCLEOTIDE SEQUENCE [LARGE SCALE GENOMIC DNA]</scope>
    <source>
        <strain evidence="3 4">R1</strain>
    </source>
</reference>
<feature type="domain" description="HRDC" evidence="2">
    <location>
        <begin position="221"/>
        <end position="301"/>
    </location>
</feature>
<dbReference type="Proteomes" id="UP000215086">
    <property type="component" value="Chromosome"/>
</dbReference>
<dbReference type="InterPro" id="IPR036397">
    <property type="entry name" value="RNaseH_sf"/>
</dbReference>
<keyword evidence="4" id="KW-1185">Reference proteome</keyword>
<feature type="compositionally biased region" description="Polar residues" evidence="1">
    <location>
        <begin position="420"/>
        <end position="435"/>
    </location>
</feature>
<dbReference type="Pfam" id="PF01612">
    <property type="entry name" value="DNA_pol_A_exo1"/>
    <property type="match status" value="1"/>
</dbReference>
<feature type="compositionally biased region" description="Basic and acidic residues" evidence="1">
    <location>
        <begin position="409"/>
        <end position="418"/>
    </location>
</feature>
<dbReference type="InterPro" id="IPR002562">
    <property type="entry name" value="3'-5'_exonuclease_dom"/>
</dbReference>
<dbReference type="InterPro" id="IPR012337">
    <property type="entry name" value="RNaseH-like_sf"/>
</dbReference>
<dbReference type="GO" id="GO:0000166">
    <property type="term" value="F:nucleotide binding"/>
    <property type="evidence" value="ECO:0007669"/>
    <property type="project" value="InterPro"/>
</dbReference>
<dbReference type="SUPFAM" id="SSF53098">
    <property type="entry name" value="Ribonuclease H-like"/>
    <property type="match status" value="1"/>
</dbReference>
<dbReference type="EMBL" id="CP018477">
    <property type="protein sequence ID" value="ASV75676.1"/>
    <property type="molecule type" value="Genomic_DNA"/>
</dbReference>
<dbReference type="GO" id="GO:0006139">
    <property type="term" value="P:nucleobase-containing compound metabolic process"/>
    <property type="evidence" value="ECO:0007669"/>
    <property type="project" value="InterPro"/>
</dbReference>
<feature type="region of interest" description="Disordered" evidence="1">
    <location>
        <begin position="409"/>
        <end position="442"/>
    </location>
</feature>
<dbReference type="PANTHER" id="PTHR47649">
    <property type="entry name" value="RIBONUCLEASE D"/>
    <property type="match status" value="1"/>
</dbReference>
<evidence type="ECO:0000259" key="2">
    <source>
        <dbReference type="PROSITE" id="PS50967"/>
    </source>
</evidence>
<sequence length="442" mass="50124">MNRESATGGEDRHPVRRIAAVNDFEIFCRELRERPRLALDTEFVAEDSYQPNLCLIQVAFDDELVVIDPFPLGSVRRFWEAIVEGNVEVVVHAGRVDLQFCYNAIGRFPDRVFDVQIAAGLTGLEYPAGLANILQKYLGISVTKHETRTDWRRRPLSDRQIEYALNDVRYLLPLRDRLEGELIRLNRLEWLKEEVQRQQQMAIQAEGEERWRRLTGYGGVSRRELAILRELWHWREQEAARRNVPPRRVLRDDLLVELARRASGDPKRILAIRGMSHHAVRHLVPMISACIRQAIALPPEKWPQLPNRPGVQQSPVVGQFLYSALASLCLKKQIAVGLVGGTNDLRDWLAYYLSGSTDDSPPILAQGWRRELIGDTLQMLVTGRAALRIADPTADNPLELVFLPQPEVKSREMADRPSDAQLTEGSDDVTASSHGESCGTVA</sequence>
<dbReference type="SUPFAM" id="SSF47819">
    <property type="entry name" value="HRDC-like"/>
    <property type="match status" value="2"/>
</dbReference>